<feature type="transmembrane region" description="Helical" evidence="1">
    <location>
        <begin position="43"/>
        <end position="61"/>
    </location>
</feature>
<reference evidence="2 3" key="1">
    <citation type="submission" date="2018-10" db="EMBL/GenBank/DDBJ databases">
        <title>Oceanobacillus sp. YLB-02 draft genome.</title>
        <authorList>
            <person name="Yu L."/>
        </authorList>
    </citation>
    <scope>NUCLEOTIDE SEQUENCE [LARGE SCALE GENOMIC DNA]</scope>
    <source>
        <strain evidence="2 3">YLB-02</strain>
    </source>
</reference>
<accession>A0A498DDK6</accession>
<sequence length="71" mass="8108">MINKINAIPERIALLLGIGLILFGSLFLFLFDLMIPLPIWLKIWIEGAICFIAILFILSAADKRHRSQKKD</sequence>
<gene>
    <name evidence="2" type="ORF">D8M04_03185</name>
</gene>
<keyword evidence="1" id="KW-0472">Membrane</keyword>
<evidence type="ECO:0000256" key="1">
    <source>
        <dbReference type="SAM" id="Phobius"/>
    </source>
</evidence>
<name>A0A498DDK6_9BACI</name>
<dbReference type="Proteomes" id="UP000270219">
    <property type="component" value="Unassembled WGS sequence"/>
</dbReference>
<keyword evidence="3" id="KW-1185">Reference proteome</keyword>
<evidence type="ECO:0000313" key="3">
    <source>
        <dbReference type="Proteomes" id="UP000270219"/>
    </source>
</evidence>
<dbReference type="RefSeq" id="WP_121521341.1">
    <property type="nucleotide sequence ID" value="NZ_RCHR01000001.1"/>
</dbReference>
<dbReference type="EMBL" id="RCHR01000001">
    <property type="protein sequence ID" value="RLL48292.1"/>
    <property type="molecule type" value="Genomic_DNA"/>
</dbReference>
<organism evidence="2 3">
    <name type="scientific">Oceanobacillus piezotolerans</name>
    <dbReference type="NCBI Taxonomy" id="2448030"/>
    <lineage>
        <taxon>Bacteria</taxon>
        <taxon>Bacillati</taxon>
        <taxon>Bacillota</taxon>
        <taxon>Bacilli</taxon>
        <taxon>Bacillales</taxon>
        <taxon>Bacillaceae</taxon>
        <taxon>Oceanobacillus</taxon>
    </lineage>
</organism>
<keyword evidence="1" id="KW-0812">Transmembrane</keyword>
<dbReference type="OrthoDB" id="2920492at2"/>
<protein>
    <submittedName>
        <fullName evidence="2">Uncharacterized protein</fullName>
    </submittedName>
</protein>
<comment type="caution">
    <text evidence="2">The sequence shown here is derived from an EMBL/GenBank/DDBJ whole genome shotgun (WGS) entry which is preliminary data.</text>
</comment>
<proteinExistence type="predicted"/>
<keyword evidence="1" id="KW-1133">Transmembrane helix</keyword>
<dbReference type="AlphaFoldDB" id="A0A498DDK6"/>
<feature type="transmembrane region" description="Helical" evidence="1">
    <location>
        <begin position="12"/>
        <end position="31"/>
    </location>
</feature>
<evidence type="ECO:0000313" key="2">
    <source>
        <dbReference type="EMBL" id="RLL48292.1"/>
    </source>
</evidence>